<gene>
    <name evidence="9" type="ORF">MNBD_IGNAVI01-1085</name>
</gene>
<evidence type="ECO:0000256" key="4">
    <source>
        <dbReference type="ARBA" id="ARBA00022679"/>
    </source>
</evidence>
<accession>A0A3B1CF49</accession>
<keyword evidence="3" id="KW-0597">Phosphoprotein</keyword>
<keyword evidence="6" id="KW-0902">Two-component regulatory system</keyword>
<dbReference type="SMART" id="SM00065">
    <property type="entry name" value="GAF"/>
    <property type="match status" value="1"/>
</dbReference>
<dbReference type="CDD" id="cd00082">
    <property type="entry name" value="HisKA"/>
    <property type="match status" value="1"/>
</dbReference>
<dbReference type="Gene3D" id="3.30.450.40">
    <property type="match status" value="1"/>
</dbReference>
<evidence type="ECO:0000256" key="5">
    <source>
        <dbReference type="ARBA" id="ARBA00022777"/>
    </source>
</evidence>
<evidence type="ECO:0000256" key="3">
    <source>
        <dbReference type="ARBA" id="ARBA00022553"/>
    </source>
</evidence>
<dbReference type="InterPro" id="IPR029016">
    <property type="entry name" value="GAF-like_dom_sf"/>
</dbReference>
<proteinExistence type="predicted"/>
<dbReference type="GO" id="GO:0000155">
    <property type="term" value="F:phosphorelay sensor kinase activity"/>
    <property type="evidence" value="ECO:0007669"/>
    <property type="project" value="InterPro"/>
</dbReference>
<dbReference type="InterPro" id="IPR005467">
    <property type="entry name" value="His_kinase_dom"/>
</dbReference>
<keyword evidence="5" id="KW-0418">Kinase</keyword>
<keyword evidence="7" id="KW-0175">Coiled coil</keyword>
<evidence type="ECO:0000259" key="8">
    <source>
        <dbReference type="PROSITE" id="PS50109"/>
    </source>
</evidence>
<organism evidence="9">
    <name type="scientific">hydrothermal vent metagenome</name>
    <dbReference type="NCBI Taxonomy" id="652676"/>
    <lineage>
        <taxon>unclassified sequences</taxon>
        <taxon>metagenomes</taxon>
        <taxon>ecological metagenomes</taxon>
    </lineage>
</organism>
<comment type="catalytic activity">
    <reaction evidence="1">
        <text>ATP + protein L-histidine = ADP + protein N-phospho-L-histidine.</text>
        <dbReference type="EC" id="2.7.13.3"/>
    </reaction>
</comment>
<dbReference type="InterPro" id="IPR050736">
    <property type="entry name" value="Sensor_HK_Regulatory"/>
</dbReference>
<reference evidence="9" key="1">
    <citation type="submission" date="2018-06" db="EMBL/GenBank/DDBJ databases">
        <authorList>
            <person name="Zhirakovskaya E."/>
        </authorList>
    </citation>
    <scope>NUCLEOTIDE SEQUENCE</scope>
</reference>
<feature type="domain" description="Histidine kinase" evidence="8">
    <location>
        <begin position="224"/>
        <end position="441"/>
    </location>
</feature>
<dbReference type="AlphaFoldDB" id="A0A3B1CF49"/>
<dbReference type="Pfam" id="PF13185">
    <property type="entry name" value="GAF_2"/>
    <property type="match status" value="1"/>
</dbReference>
<dbReference type="EMBL" id="UOGD01000292">
    <property type="protein sequence ID" value="VAX25191.1"/>
    <property type="molecule type" value="Genomic_DNA"/>
</dbReference>
<dbReference type="SMART" id="SM00388">
    <property type="entry name" value="HisKA"/>
    <property type="match status" value="1"/>
</dbReference>
<dbReference type="InterPro" id="IPR003661">
    <property type="entry name" value="HisK_dim/P_dom"/>
</dbReference>
<dbReference type="InterPro" id="IPR036890">
    <property type="entry name" value="HATPase_C_sf"/>
</dbReference>
<dbReference type="SUPFAM" id="SSF55781">
    <property type="entry name" value="GAF domain-like"/>
    <property type="match status" value="1"/>
</dbReference>
<dbReference type="Gene3D" id="3.30.565.10">
    <property type="entry name" value="Histidine kinase-like ATPase, C-terminal domain"/>
    <property type="match status" value="1"/>
</dbReference>
<protein>
    <recommendedName>
        <fullName evidence="2">histidine kinase</fullName>
        <ecNumber evidence="2">2.7.13.3</ecNumber>
    </recommendedName>
</protein>
<evidence type="ECO:0000256" key="6">
    <source>
        <dbReference type="ARBA" id="ARBA00023012"/>
    </source>
</evidence>
<dbReference type="PANTHER" id="PTHR43711">
    <property type="entry name" value="TWO-COMPONENT HISTIDINE KINASE"/>
    <property type="match status" value="1"/>
</dbReference>
<dbReference type="InterPro" id="IPR003018">
    <property type="entry name" value="GAF"/>
</dbReference>
<feature type="coiled-coil region" evidence="7">
    <location>
        <begin position="190"/>
        <end position="217"/>
    </location>
</feature>
<dbReference type="PANTHER" id="PTHR43711:SF26">
    <property type="entry name" value="SENSOR HISTIDINE KINASE RCSC"/>
    <property type="match status" value="1"/>
</dbReference>
<evidence type="ECO:0000256" key="7">
    <source>
        <dbReference type="SAM" id="Coils"/>
    </source>
</evidence>
<evidence type="ECO:0000256" key="1">
    <source>
        <dbReference type="ARBA" id="ARBA00000085"/>
    </source>
</evidence>
<evidence type="ECO:0000256" key="2">
    <source>
        <dbReference type="ARBA" id="ARBA00012438"/>
    </source>
</evidence>
<dbReference type="PROSITE" id="PS50109">
    <property type="entry name" value="HIS_KIN"/>
    <property type="match status" value="1"/>
</dbReference>
<dbReference type="SUPFAM" id="SSF47384">
    <property type="entry name" value="Homodimeric domain of signal transducing histidine kinase"/>
    <property type="match status" value="1"/>
</dbReference>
<dbReference type="PRINTS" id="PR00344">
    <property type="entry name" value="BCTRLSENSOR"/>
</dbReference>
<dbReference type="SMART" id="SM00387">
    <property type="entry name" value="HATPase_c"/>
    <property type="match status" value="1"/>
</dbReference>
<name>A0A3B1CF49_9ZZZZ</name>
<dbReference type="SUPFAM" id="SSF55874">
    <property type="entry name" value="ATPase domain of HSP90 chaperone/DNA topoisomerase II/histidine kinase"/>
    <property type="match status" value="1"/>
</dbReference>
<keyword evidence="4" id="KW-0808">Transferase</keyword>
<dbReference type="EC" id="2.7.13.3" evidence="2"/>
<evidence type="ECO:0000313" key="9">
    <source>
        <dbReference type="EMBL" id="VAX25191.1"/>
    </source>
</evidence>
<dbReference type="InterPro" id="IPR003594">
    <property type="entry name" value="HATPase_dom"/>
</dbReference>
<dbReference type="Pfam" id="PF02518">
    <property type="entry name" value="HATPase_c"/>
    <property type="match status" value="1"/>
</dbReference>
<sequence length="441" mass="50148">MKYQELKKFVEEQKKQIQNPLDIHRSEHLKIILDIVNSINKSLILDEVLALVLEQAISFTESDRGFIVLKNDKGDLEFKLGLDSDGHKLTIEDFSISKTVVDEVFITGESRFIESAQSDDDHKKRKSIFNLDLQTILCSPLSTSTEKIGVIYVDSKHLHKIKVKEITDTFEILAGQAAMAIRNAQLFKGQLEANRALEESNKELIVAKEEAEKSDRLKSEFLAQMSHEIRTPIHILMSYSNLIRDEIEENVDDDLKSNFNAIEDAGKRIIRTTDLILNMSEIATGTYEYNEEDFDLFDNVLKSIYEEFKMLASDKKLELNLIKETDDTSITADKYSTYQIFTNLVDNAVKYTEKGKIDVIIYKNDDGKVSVTVADTGIGIAGEYIPNLFKPFMQEEQGYSRRFEGNGLGLALVKNYCDLNQAAISVESEKKVGSRFTVNFK</sequence>
<dbReference type="Gene3D" id="1.10.287.130">
    <property type="match status" value="1"/>
</dbReference>
<dbReference type="InterPro" id="IPR004358">
    <property type="entry name" value="Sig_transdc_His_kin-like_C"/>
</dbReference>
<dbReference type="InterPro" id="IPR036097">
    <property type="entry name" value="HisK_dim/P_sf"/>
</dbReference>
<dbReference type="Pfam" id="PF00512">
    <property type="entry name" value="HisKA"/>
    <property type="match status" value="1"/>
</dbReference>